<sequence>MAVEPFGFTAVSIGLAVAVLLSWRSRRKRTLSKSGAVAGFTVGLALVSTGMRGLILFYFYQLGTWATKYKLQQKMKLDETVEQGSERGATQVLCVSIIALSLSLIHAIYCGPELSIDFSLSKNQSLASHLTCGILAHHATSLADTLASEMGIMANKSPFLITQPWKRVPPGTNGGVTITGLLWSLVGGLLIGILYVITDWVGGTLPVHPIATISFASVCGLLGSVLDSFLGAVAQATYFDTQIKKVVHTSRGGIAIQLISGTNLLTNEQVNLVSTALTTFLGGWVLAPIFFS</sequence>
<evidence type="ECO:0000256" key="5">
    <source>
        <dbReference type="ARBA" id="ARBA00023136"/>
    </source>
</evidence>
<protein>
    <recommendedName>
        <fullName evidence="9">Transmembrane protein 19</fullName>
    </recommendedName>
</protein>
<evidence type="ECO:0000313" key="7">
    <source>
        <dbReference type="EMBL" id="GAX10559.1"/>
    </source>
</evidence>
<dbReference type="Proteomes" id="UP000198406">
    <property type="component" value="Unassembled WGS sequence"/>
</dbReference>
<accession>A0A1Z5J9B8</accession>
<reference evidence="7 8" key="1">
    <citation type="journal article" date="2015" name="Plant Cell">
        <title>Oil accumulation by the oleaginous diatom Fistulifera solaris as revealed by the genome and transcriptome.</title>
        <authorList>
            <person name="Tanaka T."/>
            <person name="Maeda Y."/>
            <person name="Veluchamy A."/>
            <person name="Tanaka M."/>
            <person name="Abida H."/>
            <person name="Marechal E."/>
            <person name="Bowler C."/>
            <person name="Muto M."/>
            <person name="Sunaga Y."/>
            <person name="Tanaka M."/>
            <person name="Yoshino T."/>
            <person name="Taniguchi T."/>
            <person name="Fukuda Y."/>
            <person name="Nemoto M."/>
            <person name="Matsumoto M."/>
            <person name="Wong P.S."/>
            <person name="Aburatani S."/>
            <person name="Fujibuchi W."/>
        </authorList>
    </citation>
    <scope>NUCLEOTIDE SEQUENCE [LARGE SCALE GENOMIC DNA]</scope>
    <source>
        <strain evidence="7 8">JPCC DA0580</strain>
    </source>
</reference>
<comment type="caution">
    <text evidence="7">The sequence shown here is derived from an EMBL/GenBank/DDBJ whole genome shotgun (WGS) entry which is preliminary data.</text>
</comment>
<feature type="transmembrane region" description="Helical" evidence="6">
    <location>
        <begin position="88"/>
        <end position="109"/>
    </location>
</feature>
<dbReference type="EMBL" id="BDSP01000021">
    <property type="protein sequence ID" value="GAX10559.1"/>
    <property type="molecule type" value="Genomic_DNA"/>
</dbReference>
<evidence type="ECO:0000313" key="8">
    <source>
        <dbReference type="Proteomes" id="UP000198406"/>
    </source>
</evidence>
<feature type="transmembrane region" description="Helical" evidence="6">
    <location>
        <begin position="176"/>
        <end position="198"/>
    </location>
</feature>
<dbReference type="InterPro" id="IPR002794">
    <property type="entry name" value="DUF92_TMEM19"/>
</dbReference>
<gene>
    <name evidence="7" type="ORF">FisN_2Lu589</name>
</gene>
<evidence type="ECO:0000256" key="4">
    <source>
        <dbReference type="ARBA" id="ARBA00022989"/>
    </source>
</evidence>
<dbReference type="Pfam" id="PF01940">
    <property type="entry name" value="DUF92"/>
    <property type="match status" value="1"/>
</dbReference>
<evidence type="ECO:0000256" key="2">
    <source>
        <dbReference type="ARBA" id="ARBA00009012"/>
    </source>
</evidence>
<organism evidence="7 8">
    <name type="scientific">Fistulifera solaris</name>
    <name type="common">Oleaginous diatom</name>
    <dbReference type="NCBI Taxonomy" id="1519565"/>
    <lineage>
        <taxon>Eukaryota</taxon>
        <taxon>Sar</taxon>
        <taxon>Stramenopiles</taxon>
        <taxon>Ochrophyta</taxon>
        <taxon>Bacillariophyta</taxon>
        <taxon>Bacillariophyceae</taxon>
        <taxon>Bacillariophycidae</taxon>
        <taxon>Naviculales</taxon>
        <taxon>Naviculaceae</taxon>
        <taxon>Fistulifera</taxon>
    </lineage>
</organism>
<dbReference type="OrthoDB" id="30881at2759"/>
<keyword evidence="8" id="KW-1185">Reference proteome</keyword>
<evidence type="ECO:0000256" key="6">
    <source>
        <dbReference type="SAM" id="Phobius"/>
    </source>
</evidence>
<evidence type="ECO:0000256" key="1">
    <source>
        <dbReference type="ARBA" id="ARBA00004141"/>
    </source>
</evidence>
<dbReference type="AlphaFoldDB" id="A0A1Z5J9B8"/>
<evidence type="ECO:0000256" key="3">
    <source>
        <dbReference type="ARBA" id="ARBA00022692"/>
    </source>
</evidence>
<dbReference type="PANTHER" id="PTHR13353">
    <property type="entry name" value="TRANSMEMBRANE PROTEIN 19"/>
    <property type="match status" value="1"/>
</dbReference>
<comment type="similarity">
    <text evidence="2">Belongs to the TMEM19 family.</text>
</comment>
<feature type="transmembrane region" description="Helical" evidence="6">
    <location>
        <begin position="6"/>
        <end position="23"/>
    </location>
</feature>
<evidence type="ECO:0008006" key="9">
    <source>
        <dbReference type="Google" id="ProtNLM"/>
    </source>
</evidence>
<name>A0A1Z5J9B8_FISSO</name>
<feature type="transmembrane region" description="Helical" evidence="6">
    <location>
        <begin position="35"/>
        <end position="60"/>
    </location>
</feature>
<keyword evidence="5 6" id="KW-0472">Membrane</keyword>
<proteinExistence type="inferred from homology"/>
<comment type="subcellular location">
    <subcellularLocation>
        <location evidence="1">Membrane</location>
        <topology evidence="1">Multi-pass membrane protein</topology>
    </subcellularLocation>
</comment>
<dbReference type="GO" id="GO:0016020">
    <property type="term" value="C:membrane"/>
    <property type="evidence" value="ECO:0007669"/>
    <property type="project" value="UniProtKB-SubCell"/>
</dbReference>
<keyword evidence="4 6" id="KW-1133">Transmembrane helix</keyword>
<feature type="transmembrane region" description="Helical" evidence="6">
    <location>
        <begin position="272"/>
        <end position="291"/>
    </location>
</feature>
<dbReference type="InParanoid" id="A0A1Z5J9B8"/>
<keyword evidence="3 6" id="KW-0812">Transmembrane</keyword>
<dbReference type="PANTHER" id="PTHR13353:SF5">
    <property type="entry name" value="TRANSMEMBRANE PROTEIN 19"/>
    <property type="match status" value="1"/>
</dbReference>
<feature type="transmembrane region" description="Helical" evidence="6">
    <location>
        <begin position="210"/>
        <end position="234"/>
    </location>
</feature>